<comment type="catalytic activity">
    <reaction evidence="5">
        <text>a 1,2-diacyl-sn-glycerol + H2O = a 2-acylglycerol + a fatty acid + H(+)</text>
        <dbReference type="Rhea" id="RHEA:33275"/>
        <dbReference type="ChEBI" id="CHEBI:15377"/>
        <dbReference type="ChEBI" id="CHEBI:15378"/>
        <dbReference type="ChEBI" id="CHEBI:17389"/>
        <dbReference type="ChEBI" id="CHEBI:17815"/>
        <dbReference type="ChEBI" id="CHEBI:28868"/>
        <dbReference type="EC" id="3.1.1.116"/>
    </reaction>
</comment>
<name>A0AAV6U365_9ARAC</name>
<dbReference type="Proteomes" id="UP000827092">
    <property type="component" value="Unassembled WGS sequence"/>
</dbReference>
<comment type="similarity">
    <text evidence="1">Belongs to the AB hydrolase superfamily.</text>
</comment>
<proteinExistence type="inferred from homology"/>
<evidence type="ECO:0000313" key="14">
    <source>
        <dbReference type="Proteomes" id="UP000827092"/>
    </source>
</evidence>
<dbReference type="EC" id="3.1.1.116" evidence="3"/>
<dbReference type="PRINTS" id="PR00111">
    <property type="entry name" value="ABHYDROLASE"/>
</dbReference>
<evidence type="ECO:0000256" key="2">
    <source>
        <dbReference type="ARBA" id="ARBA00022801"/>
    </source>
</evidence>
<evidence type="ECO:0000256" key="10">
    <source>
        <dbReference type="ARBA" id="ARBA00048513"/>
    </source>
</evidence>
<evidence type="ECO:0000256" key="1">
    <source>
        <dbReference type="ARBA" id="ARBA00008645"/>
    </source>
</evidence>
<dbReference type="AlphaFoldDB" id="A0AAV6U365"/>
<dbReference type="InterPro" id="IPR000073">
    <property type="entry name" value="AB_hydrolase_1"/>
</dbReference>
<feature type="domain" description="AB hydrolase-1" evidence="12">
    <location>
        <begin position="24"/>
        <end position="268"/>
    </location>
</feature>
<evidence type="ECO:0000256" key="9">
    <source>
        <dbReference type="ARBA" id="ARBA00048504"/>
    </source>
</evidence>
<dbReference type="InterPro" id="IPR029058">
    <property type="entry name" value="AB_hydrolase_fold"/>
</dbReference>
<dbReference type="Gene3D" id="3.40.50.1820">
    <property type="entry name" value="alpha/beta hydrolase"/>
    <property type="match status" value="1"/>
</dbReference>
<dbReference type="PANTHER" id="PTHR46118:SF4">
    <property type="entry name" value="PROTEIN ABHD11"/>
    <property type="match status" value="1"/>
</dbReference>
<comment type="catalytic activity">
    <reaction evidence="6">
        <text>a 1,3-diacyl-sn-glycerol + H2O = a 1-acyl-sn-glycerol + a fatty acid + H(+)</text>
        <dbReference type="Rhea" id="RHEA:38503"/>
        <dbReference type="ChEBI" id="CHEBI:15377"/>
        <dbReference type="ChEBI" id="CHEBI:15378"/>
        <dbReference type="ChEBI" id="CHEBI:28868"/>
        <dbReference type="ChEBI" id="CHEBI:64683"/>
        <dbReference type="ChEBI" id="CHEBI:77272"/>
    </reaction>
</comment>
<evidence type="ECO:0000259" key="12">
    <source>
        <dbReference type="Pfam" id="PF00561"/>
    </source>
</evidence>
<reference evidence="13 14" key="1">
    <citation type="journal article" date="2022" name="Nat. Ecol. Evol.">
        <title>A masculinizing supergene underlies an exaggerated male reproductive morph in a spider.</title>
        <authorList>
            <person name="Hendrickx F."/>
            <person name="De Corte Z."/>
            <person name="Sonet G."/>
            <person name="Van Belleghem S.M."/>
            <person name="Kostlbacher S."/>
            <person name="Vangestel C."/>
        </authorList>
    </citation>
    <scope>NUCLEOTIDE SEQUENCE [LARGE SCALE GENOMIC DNA]</scope>
    <source>
        <strain evidence="13">W744_W776</strain>
    </source>
</reference>
<evidence type="ECO:0000256" key="11">
    <source>
        <dbReference type="ARBA" id="ARBA00048919"/>
    </source>
</evidence>
<comment type="caution">
    <text evidence="13">The sequence shown here is derived from an EMBL/GenBank/DDBJ whole genome shotgun (WGS) entry which is preliminary data.</text>
</comment>
<comment type="catalytic activity">
    <reaction evidence="9">
        <text>1,2-didecanoylglycerol + H2O = decanoylglycerol + decanoate + H(+)</text>
        <dbReference type="Rhea" id="RHEA:48596"/>
        <dbReference type="ChEBI" id="CHEBI:11152"/>
        <dbReference type="ChEBI" id="CHEBI:15377"/>
        <dbReference type="ChEBI" id="CHEBI:15378"/>
        <dbReference type="ChEBI" id="CHEBI:27689"/>
        <dbReference type="ChEBI" id="CHEBI:90605"/>
    </reaction>
</comment>
<comment type="catalytic activity">
    <reaction evidence="8">
        <text>1-octadecanoyl-2-(4Z,7Z,10Z,13Z,16Z,19Z-docosahexaenoyl)-sn-glycerol + H2O = 2-(4Z,7Z,10Z,13Z,16Z,19Z-docosahexaenoyl)-glycerol + octadecanoate + H(+)</text>
        <dbReference type="Rhea" id="RHEA:77107"/>
        <dbReference type="ChEBI" id="CHEBI:15377"/>
        <dbReference type="ChEBI" id="CHEBI:15378"/>
        <dbReference type="ChEBI" id="CHEBI:25629"/>
        <dbReference type="ChEBI" id="CHEBI:77129"/>
        <dbReference type="ChEBI" id="CHEBI:186738"/>
    </reaction>
</comment>
<gene>
    <name evidence="13" type="ORF">JTE90_011842</name>
</gene>
<dbReference type="SUPFAM" id="SSF53474">
    <property type="entry name" value="alpha/beta-Hydrolases"/>
    <property type="match status" value="1"/>
</dbReference>
<evidence type="ECO:0000256" key="4">
    <source>
        <dbReference type="ARBA" id="ARBA00042703"/>
    </source>
</evidence>
<dbReference type="PANTHER" id="PTHR46118">
    <property type="entry name" value="PROTEIN ABHD11"/>
    <property type="match status" value="1"/>
</dbReference>
<evidence type="ECO:0000256" key="3">
    <source>
        <dbReference type="ARBA" id="ARBA00026104"/>
    </source>
</evidence>
<dbReference type="GO" id="GO:0052689">
    <property type="term" value="F:carboxylic ester hydrolase activity"/>
    <property type="evidence" value="ECO:0007669"/>
    <property type="project" value="TreeGrafter"/>
</dbReference>
<accession>A0AAV6U365</accession>
<keyword evidence="14" id="KW-1185">Reference proteome</keyword>
<evidence type="ECO:0000256" key="7">
    <source>
        <dbReference type="ARBA" id="ARBA00044064"/>
    </source>
</evidence>
<protein>
    <recommendedName>
        <fullName evidence="7">sn-1-specific diacylglycerol lipase ABHD11</fullName>
        <ecNumber evidence="3">3.1.1.116</ecNumber>
    </recommendedName>
    <alternativeName>
        <fullName evidence="4">Alpha/beta hydrolase domain-containing protein 11</fullName>
    </alternativeName>
</protein>
<dbReference type="EMBL" id="JAFNEN010000733">
    <property type="protein sequence ID" value="KAG8177950.1"/>
    <property type="molecule type" value="Genomic_DNA"/>
</dbReference>
<evidence type="ECO:0000256" key="5">
    <source>
        <dbReference type="ARBA" id="ARBA00043667"/>
    </source>
</evidence>
<evidence type="ECO:0000313" key="13">
    <source>
        <dbReference type="EMBL" id="KAG8177950.1"/>
    </source>
</evidence>
<sequence>MESSPAQLAFNVFTPEGGAENKSPVIFMHGVTASKENWYDIPQKTANATKRIVYALDARNHGDSEWRDYFTFDCNVDDLFHFMDSNYVKKAILVGHSMGGIIGIKAALRQPERVEKLVVEDMYVKRVTRAMCDSILVYLKLANEALDKVPPSVSEETAKKFIVQYIYKNLPPELENKVSKRKWTDIELKKTADGRYTYRYNAGPVEKLIKNIDDMYAENTGLYKGAALFIYGKLSPYLVGEEANHIKEFFPNAEMHGIYNASHRVHTDSPQEFTETLLKFLLKE</sequence>
<evidence type="ECO:0000256" key="8">
    <source>
        <dbReference type="ARBA" id="ARBA00048283"/>
    </source>
</evidence>
<organism evidence="13 14">
    <name type="scientific">Oedothorax gibbosus</name>
    <dbReference type="NCBI Taxonomy" id="931172"/>
    <lineage>
        <taxon>Eukaryota</taxon>
        <taxon>Metazoa</taxon>
        <taxon>Ecdysozoa</taxon>
        <taxon>Arthropoda</taxon>
        <taxon>Chelicerata</taxon>
        <taxon>Arachnida</taxon>
        <taxon>Araneae</taxon>
        <taxon>Araneomorphae</taxon>
        <taxon>Entelegynae</taxon>
        <taxon>Araneoidea</taxon>
        <taxon>Linyphiidae</taxon>
        <taxon>Erigoninae</taxon>
        <taxon>Oedothorax</taxon>
    </lineage>
</organism>
<comment type="catalytic activity">
    <reaction evidence="10">
        <text>1-octadecanoyl-2-(9Z-octadecenoyl)-sn-glycerol + H2O = 2-(9Z-octadecenoyl)-glycerol + octadecanoate + H(+)</text>
        <dbReference type="Rhea" id="RHEA:77103"/>
        <dbReference type="ChEBI" id="CHEBI:15377"/>
        <dbReference type="ChEBI" id="CHEBI:15378"/>
        <dbReference type="ChEBI" id="CHEBI:25629"/>
        <dbReference type="ChEBI" id="CHEBI:73990"/>
        <dbReference type="ChEBI" id="CHEBI:75468"/>
    </reaction>
</comment>
<evidence type="ECO:0000256" key="6">
    <source>
        <dbReference type="ARBA" id="ARBA00043742"/>
    </source>
</evidence>
<dbReference type="Pfam" id="PF00561">
    <property type="entry name" value="Abhydrolase_1"/>
    <property type="match status" value="1"/>
</dbReference>
<comment type="catalytic activity">
    <reaction evidence="11">
        <text>1-octadecanoyl-2-(5Z,8Z,11Z,14Z-eicosatetraenoyl)-sn-glycerol + H2O = 2-(5Z,8Z,11Z,14Z-eicosatetraenoyl)-glycerol + octadecanoate + H(+)</text>
        <dbReference type="Rhea" id="RHEA:38507"/>
        <dbReference type="ChEBI" id="CHEBI:15377"/>
        <dbReference type="ChEBI" id="CHEBI:15378"/>
        <dbReference type="ChEBI" id="CHEBI:25629"/>
        <dbReference type="ChEBI" id="CHEBI:52392"/>
        <dbReference type="ChEBI" id="CHEBI:75728"/>
    </reaction>
</comment>
<keyword evidence="2" id="KW-0378">Hydrolase</keyword>